<dbReference type="InterPro" id="IPR028096">
    <property type="entry name" value="EfeO_Cupredoxin"/>
</dbReference>
<proteinExistence type="predicted"/>
<comment type="caution">
    <text evidence="4">The sequence shown here is derived from an EMBL/GenBank/DDBJ whole genome shotgun (WGS) entry which is preliminary data.</text>
</comment>
<dbReference type="PANTHER" id="PTHR42208">
    <property type="entry name" value="HEAVY METAL TRANSPORTER-RELATED"/>
    <property type="match status" value="1"/>
</dbReference>
<keyword evidence="1" id="KW-0812">Transmembrane</keyword>
<evidence type="ECO:0000313" key="4">
    <source>
        <dbReference type="EMBL" id="GAA3390350.1"/>
    </source>
</evidence>
<dbReference type="InterPro" id="IPR039447">
    <property type="entry name" value="UreH-like_TM_dom"/>
</dbReference>
<dbReference type="Pfam" id="PF13386">
    <property type="entry name" value="DsbD_2"/>
    <property type="match status" value="1"/>
</dbReference>
<dbReference type="PANTHER" id="PTHR42208:SF1">
    <property type="entry name" value="HEAVY METAL TRANSPORTER"/>
    <property type="match status" value="1"/>
</dbReference>
<dbReference type="RefSeq" id="WP_376981009.1">
    <property type="nucleotide sequence ID" value="NZ_BAAAYN010000028.1"/>
</dbReference>
<evidence type="ECO:0000259" key="2">
    <source>
        <dbReference type="Pfam" id="PF13386"/>
    </source>
</evidence>
<keyword evidence="5" id="KW-1185">Reference proteome</keyword>
<dbReference type="Pfam" id="PF13473">
    <property type="entry name" value="Cupredoxin_1"/>
    <property type="match status" value="1"/>
</dbReference>
<evidence type="ECO:0008006" key="6">
    <source>
        <dbReference type="Google" id="ProtNLM"/>
    </source>
</evidence>
<reference evidence="5" key="1">
    <citation type="journal article" date="2019" name="Int. J. Syst. Evol. Microbiol.">
        <title>The Global Catalogue of Microorganisms (GCM) 10K type strain sequencing project: providing services to taxonomists for standard genome sequencing and annotation.</title>
        <authorList>
            <consortium name="The Broad Institute Genomics Platform"/>
            <consortium name="The Broad Institute Genome Sequencing Center for Infectious Disease"/>
            <person name="Wu L."/>
            <person name="Ma J."/>
        </authorList>
    </citation>
    <scope>NUCLEOTIDE SEQUENCE [LARGE SCALE GENOMIC DNA]</scope>
    <source>
        <strain evidence="5">JCM 9458</strain>
    </source>
</reference>
<dbReference type="Gene3D" id="2.60.40.420">
    <property type="entry name" value="Cupredoxins - blue copper proteins"/>
    <property type="match status" value="1"/>
</dbReference>
<feature type="transmembrane region" description="Helical" evidence="1">
    <location>
        <begin position="120"/>
        <end position="142"/>
    </location>
</feature>
<gene>
    <name evidence="4" type="ORF">GCM10020369_43960</name>
</gene>
<feature type="transmembrane region" description="Helical" evidence="1">
    <location>
        <begin position="230"/>
        <end position="253"/>
    </location>
</feature>
<evidence type="ECO:0000259" key="3">
    <source>
        <dbReference type="Pfam" id="PF13473"/>
    </source>
</evidence>
<protein>
    <recommendedName>
        <fullName evidence="6">Sulfite exporter TauE/SafE</fullName>
    </recommendedName>
</protein>
<evidence type="ECO:0000313" key="5">
    <source>
        <dbReference type="Proteomes" id="UP001501676"/>
    </source>
</evidence>
<sequence>MSLGAVLVTGLFAGGLSCAAVQGGLLAGVVTRQRAGQTPRVSAGAPAAAARLGVGGEEPATGATIPLGVASRSGGLTADLAPVAAFLGGKLLSHTALGALLGAVGSAVRLSPTVRTWTQLLAGVLIVLLALAQLGVPGFRRIRIEPPASWSRYVRLRARSDTALAPAVLGVFTVLIPCGVTLSVEAIALTTGSVAGGAATMAVFVLGTSPLFVLLGYAARKAATAWRGRFAAVVGVLVLVLGLYTINGGLTLADSPLAASNLPRTLGVGPAPAVADPSVVSIRPTGQQEVIVTATTDSFAPANIAVRAGVPTVLIIRAENAEGCIRSFVIPALNRDWILPRTGDTRIDLGRLTPGTLHYSCGMGMYRGQLTITPTGRS</sequence>
<feature type="domain" description="EfeO-type cupredoxin-like" evidence="3">
    <location>
        <begin position="286"/>
        <end position="372"/>
    </location>
</feature>
<organism evidence="4 5">
    <name type="scientific">Cryptosporangium minutisporangium</name>
    <dbReference type="NCBI Taxonomy" id="113569"/>
    <lineage>
        <taxon>Bacteria</taxon>
        <taxon>Bacillati</taxon>
        <taxon>Actinomycetota</taxon>
        <taxon>Actinomycetes</taxon>
        <taxon>Cryptosporangiales</taxon>
        <taxon>Cryptosporangiaceae</taxon>
        <taxon>Cryptosporangium</taxon>
    </lineage>
</organism>
<accession>A0ABP6T0V5</accession>
<keyword evidence="1" id="KW-0472">Membrane</keyword>
<evidence type="ECO:0000256" key="1">
    <source>
        <dbReference type="SAM" id="Phobius"/>
    </source>
</evidence>
<feature type="domain" description="Urease accessory protein UreH-like transmembrane" evidence="2">
    <location>
        <begin position="78"/>
        <end position="244"/>
    </location>
</feature>
<feature type="transmembrane region" description="Helical" evidence="1">
    <location>
        <begin position="194"/>
        <end position="218"/>
    </location>
</feature>
<dbReference type="SUPFAM" id="SSF49503">
    <property type="entry name" value="Cupredoxins"/>
    <property type="match status" value="1"/>
</dbReference>
<dbReference type="Proteomes" id="UP001501676">
    <property type="component" value="Unassembled WGS sequence"/>
</dbReference>
<feature type="transmembrane region" description="Helical" evidence="1">
    <location>
        <begin position="163"/>
        <end position="188"/>
    </location>
</feature>
<dbReference type="EMBL" id="BAAAYN010000028">
    <property type="protein sequence ID" value="GAA3390350.1"/>
    <property type="molecule type" value="Genomic_DNA"/>
</dbReference>
<keyword evidence="1" id="KW-1133">Transmembrane helix</keyword>
<name>A0ABP6T0V5_9ACTN</name>
<dbReference type="InterPro" id="IPR008972">
    <property type="entry name" value="Cupredoxin"/>
</dbReference>